<proteinExistence type="predicted"/>
<dbReference type="EMBL" id="JANPWB010000011">
    <property type="protein sequence ID" value="KAJ1132741.1"/>
    <property type="molecule type" value="Genomic_DNA"/>
</dbReference>
<evidence type="ECO:0000313" key="2">
    <source>
        <dbReference type="EMBL" id="KAJ1132741.1"/>
    </source>
</evidence>
<keyword evidence="3" id="KW-1185">Reference proteome</keyword>
<sequence>MMERDAELCRLSVQPELLLGRAGAWSTNHGRPPRQTRRHLKPGTALRPRRAQGREVRTSAHLLIGPRAQVASRIDPHERSKFRLSAQSLSTAEGKPAHFPEPQLTGPRLKVCGPEARQSLCSAPSSSGHQNEAAASSRGPG</sequence>
<comment type="caution">
    <text evidence="2">The sequence shown here is derived from an EMBL/GenBank/DDBJ whole genome shotgun (WGS) entry which is preliminary data.</text>
</comment>
<feature type="compositionally biased region" description="Basic residues" evidence="1">
    <location>
        <begin position="31"/>
        <end position="51"/>
    </location>
</feature>
<feature type="compositionally biased region" description="Polar residues" evidence="1">
    <location>
        <begin position="119"/>
        <end position="134"/>
    </location>
</feature>
<accession>A0AAV7PWN3</accession>
<evidence type="ECO:0000256" key="1">
    <source>
        <dbReference type="SAM" id="MobiDB-lite"/>
    </source>
</evidence>
<evidence type="ECO:0000313" key="3">
    <source>
        <dbReference type="Proteomes" id="UP001066276"/>
    </source>
</evidence>
<dbReference type="Proteomes" id="UP001066276">
    <property type="component" value="Chromosome 7"/>
</dbReference>
<name>A0AAV7PWN3_PLEWA</name>
<feature type="region of interest" description="Disordered" evidence="1">
    <location>
        <begin position="87"/>
        <end position="141"/>
    </location>
</feature>
<gene>
    <name evidence="2" type="ORF">NDU88_011044</name>
</gene>
<reference evidence="2" key="1">
    <citation type="journal article" date="2022" name="bioRxiv">
        <title>Sequencing and chromosome-scale assembly of the giantPleurodeles waltlgenome.</title>
        <authorList>
            <person name="Brown T."/>
            <person name="Elewa A."/>
            <person name="Iarovenko S."/>
            <person name="Subramanian E."/>
            <person name="Araus A.J."/>
            <person name="Petzold A."/>
            <person name="Susuki M."/>
            <person name="Suzuki K.-i.T."/>
            <person name="Hayashi T."/>
            <person name="Toyoda A."/>
            <person name="Oliveira C."/>
            <person name="Osipova E."/>
            <person name="Leigh N.D."/>
            <person name="Simon A."/>
            <person name="Yun M.H."/>
        </authorList>
    </citation>
    <scope>NUCLEOTIDE SEQUENCE</scope>
    <source>
        <strain evidence="2">20211129_DDA</strain>
        <tissue evidence="2">Liver</tissue>
    </source>
</reference>
<dbReference type="AlphaFoldDB" id="A0AAV7PWN3"/>
<feature type="region of interest" description="Disordered" evidence="1">
    <location>
        <begin position="23"/>
        <end position="58"/>
    </location>
</feature>
<protein>
    <submittedName>
        <fullName evidence="2">Uncharacterized protein</fullName>
    </submittedName>
</protein>
<organism evidence="2 3">
    <name type="scientific">Pleurodeles waltl</name>
    <name type="common">Iberian ribbed newt</name>
    <dbReference type="NCBI Taxonomy" id="8319"/>
    <lineage>
        <taxon>Eukaryota</taxon>
        <taxon>Metazoa</taxon>
        <taxon>Chordata</taxon>
        <taxon>Craniata</taxon>
        <taxon>Vertebrata</taxon>
        <taxon>Euteleostomi</taxon>
        <taxon>Amphibia</taxon>
        <taxon>Batrachia</taxon>
        <taxon>Caudata</taxon>
        <taxon>Salamandroidea</taxon>
        <taxon>Salamandridae</taxon>
        <taxon>Pleurodelinae</taxon>
        <taxon>Pleurodeles</taxon>
    </lineage>
</organism>